<comment type="caution">
    <text evidence="2">The sequence shown here is derived from an EMBL/GenBank/DDBJ whole genome shotgun (WGS) entry which is preliminary data.</text>
</comment>
<feature type="region of interest" description="Disordered" evidence="1">
    <location>
        <begin position="544"/>
        <end position="563"/>
    </location>
</feature>
<feature type="compositionally biased region" description="Polar residues" evidence="1">
    <location>
        <begin position="193"/>
        <end position="203"/>
    </location>
</feature>
<feature type="compositionally biased region" description="Low complexity" evidence="1">
    <location>
        <begin position="595"/>
        <end position="610"/>
    </location>
</feature>
<sequence>MEEQATRAKAPWTNWRRASFHKQSKDLNSPRIARLQGSRSLISSRRDHLPPRPAAQFLQDVICRRRADDVVITAVDSTSLLSSLLLIVASRVLWRHIIILSDISSFSPRSACRANHSPSSPFPDALEGRVAGLDERVAGLDERASFGPGRRPPPELALGLLSSSAPSSAPSPSGDMSDSRRRFAPGRVDQRHSLLTSSATPTTVRPPPFPDALAARGELPISLCAHTLAGPDDPSTVLVVDVVAGGLLLYTTKIFWAPTSRRPWNDADGNIVEEGSSPPRIEGGPGEGGAFTRAASGARRAPTAADEAPYPSYDANDDPTMTAVRWTNDVSSDVTDDAMGLLALPMGTSTMVGSRGPPVKARGRRQTIAGLSVELLIPRVGARWASGGLQGGAWSQPAPPPARPFATVAHRLKPNLFRLALLSKLLLPVPEFAKAPKCKCGATFDIYGHHALSCPRNSKKGPHNMIRDGTQCFLCPALREANYMLPGDEIETEKEGICPSNCNIKPFDASFSPRLIHATSETLASAPPSPPLLLLPPLTRRLTFNNNYRPTPNDVTNGPNERSTKGAAALLTTPTFPSLTRRHPKTSANSTLGKSTEPTDSSSPFPSDPTARLRPDLPQLPFWPRASPAPVPVQGQTASQPRPPARHLPPRTLKRNKSRHFFGHSYTSPTPRLVCAAAWAAARDPLGLAARDRTTPGTRGLPTE</sequence>
<evidence type="ECO:0000256" key="1">
    <source>
        <dbReference type="SAM" id="MobiDB-lite"/>
    </source>
</evidence>
<feature type="region of interest" description="Disordered" evidence="1">
    <location>
        <begin position="141"/>
        <end position="213"/>
    </location>
</feature>
<dbReference type="AlphaFoldDB" id="K0SL01"/>
<reference evidence="2 3" key="1">
    <citation type="journal article" date="2012" name="Genome Biol.">
        <title>Genome and low-iron response of an oceanic diatom adapted to chronic iron limitation.</title>
        <authorList>
            <person name="Lommer M."/>
            <person name="Specht M."/>
            <person name="Roy A.S."/>
            <person name="Kraemer L."/>
            <person name="Andreson R."/>
            <person name="Gutowska M.A."/>
            <person name="Wolf J."/>
            <person name="Bergner S.V."/>
            <person name="Schilhabel M.B."/>
            <person name="Klostermeier U.C."/>
            <person name="Beiko R.G."/>
            <person name="Rosenstiel P."/>
            <person name="Hippler M."/>
            <person name="Laroche J."/>
        </authorList>
    </citation>
    <scope>NUCLEOTIDE SEQUENCE [LARGE SCALE GENOMIC DNA]</scope>
    <source>
        <strain evidence="2 3">CCMP1005</strain>
    </source>
</reference>
<dbReference type="Proteomes" id="UP000266841">
    <property type="component" value="Unassembled WGS sequence"/>
</dbReference>
<evidence type="ECO:0000313" key="3">
    <source>
        <dbReference type="Proteomes" id="UP000266841"/>
    </source>
</evidence>
<gene>
    <name evidence="2" type="ORF">THAOC_13492</name>
</gene>
<feature type="compositionally biased region" description="Low complexity" evidence="1">
    <location>
        <begin position="156"/>
        <end position="173"/>
    </location>
</feature>
<accession>K0SL01</accession>
<feature type="compositionally biased region" description="Low complexity" evidence="1">
    <location>
        <begin position="273"/>
        <end position="282"/>
    </location>
</feature>
<feature type="compositionally biased region" description="Low complexity" evidence="1">
    <location>
        <begin position="293"/>
        <end position="305"/>
    </location>
</feature>
<proteinExistence type="predicted"/>
<protein>
    <submittedName>
        <fullName evidence="2">Uncharacterized protein</fullName>
    </submittedName>
</protein>
<evidence type="ECO:0000313" key="2">
    <source>
        <dbReference type="EMBL" id="EJK65629.1"/>
    </source>
</evidence>
<keyword evidence="3" id="KW-1185">Reference proteome</keyword>
<organism evidence="2 3">
    <name type="scientific">Thalassiosira oceanica</name>
    <name type="common">Marine diatom</name>
    <dbReference type="NCBI Taxonomy" id="159749"/>
    <lineage>
        <taxon>Eukaryota</taxon>
        <taxon>Sar</taxon>
        <taxon>Stramenopiles</taxon>
        <taxon>Ochrophyta</taxon>
        <taxon>Bacillariophyta</taxon>
        <taxon>Coscinodiscophyceae</taxon>
        <taxon>Thalassiosirophycidae</taxon>
        <taxon>Thalassiosirales</taxon>
        <taxon>Thalassiosiraceae</taxon>
        <taxon>Thalassiosira</taxon>
    </lineage>
</organism>
<name>K0SL01_THAOC</name>
<dbReference type="EMBL" id="AGNL01015625">
    <property type="protein sequence ID" value="EJK65629.1"/>
    <property type="molecule type" value="Genomic_DNA"/>
</dbReference>
<feature type="compositionally biased region" description="Polar residues" evidence="1">
    <location>
        <begin position="544"/>
        <end position="561"/>
    </location>
</feature>
<feature type="region of interest" description="Disordered" evidence="1">
    <location>
        <begin position="265"/>
        <end position="316"/>
    </location>
</feature>
<feature type="region of interest" description="Disordered" evidence="1">
    <location>
        <begin position="572"/>
        <end position="652"/>
    </location>
</feature>